<sequence length="770" mass="87071">MRKDIKKSSYYVWFLGAQEAKGLRGAEYITPVVRSLVERERDVEPFKVTLQISHKGLKIVQNVPNTGGFSATPKTSAGKKGELVKHFIPHHAVTCVLQDDDIVACILLLYNPVTKCPVHVHAYRCDSVETASVLSTQLQTLTDRPDNQKKLAELEAKGLLQPQPQPQQQQPQSNSRSGRESESSGGSSVGRVATLYDSLAAELRDKLGNSRPTAPGGGGGPPILLPPRDYDTVHRQKGNLSDIDKRRCLNLNIVGMNAKSPPPNTRPGTSSKQQPPPLTASKAAAKVGSSGSRGSSGIGSDHAPSPDHEADLARFLDNHSTSDEEWNCDPAKNQSLFVMQSTELSLPRPRRAEPSWPAQPDHGQDVRSVPHLHHAQPTRSHHAPQAINQETRNHLRLDLEAALSNQRRRRNAEERQRSPSPPDTPRERFNDAKEKFLLLERERLEEQERHVQLINSERRRQSQQTVEPPISPSVVYQRSKPSGSWSASRDSEEDQEGHGRLSKDRYYHPDDDDDDDYDKNIKYLEERDRPSVIRRESMYRKVRSRDSIDSEEYNSRHQQNRLIYPSQDSRRNTCVSPTQRSGDRYSSQDIHRSYNTPSPPLEQQGPASRERQASPQPRMAPARHSQRSPAAANRSDSNIPLERYRSPTRMPRPVPRHQRYPSPTESEKKKPVYELMEEERRRSSNELAKEFKRRSYQELDDHERYPGLDRETAAVNANASASASRVHNDENTPRTRHSYAEYHGIKHELLHRTNSSVSSGRVGIAAIHPY</sequence>
<accession>A0A482WHJ6</accession>
<evidence type="ECO:0000313" key="3">
    <source>
        <dbReference type="Proteomes" id="UP000291343"/>
    </source>
</evidence>
<feature type="compositionally biased region" description="Polar residues" evidence="1">
    <location>
        <begin position="572"/>
        <end position="596"/>
    </location>
</feature>
<organism evidence="2 3">
    <name type="scientific">Laodelphax striatellus</name>
    <name type="common">Small brown planthopper</name>
    <name type="synonym">Delphax striatella</name>
    <dbReference type="NCBI Taxonomy" id="195883"/>
    <lineage>
        <taxon>Eukaryota</taxon>
        <taxon>Metazoa</taxon>
        <taxon>Ecdysozoa</taxon>
        <taxon>Arthropoda</taxon>
        <taxon>Hexapoda</taxon>
        <taxon>Insecta</taxon>
        <taxon>Pterygota</taxon>
        <taxon>Neoptera</taxon>
        <taxon>Paraneoptera</taxon>
        <taxon>Hemiptera</taxon>
        <taxon>Auchenorrhyncha</taxon>
        <taxon>Fulgoroidea</taxon>
        <taxon>Delphacidae</taxon>
        <taxon>Criomorphinae</taxon>
        <taxon>Laodelphax</taxon>
    </lineage>
</organism>
<feature type="region of interest" description="Disordered" evidence="1">
    <location>
        <begin position="158"/>
        <end position="191"/>
    </location>
</feature>
<dbReference type="PANTHER" id="PTHR41148">
    <property type="entry name" value="LP09875P"/>
    <property type="match status" value="1"/>
</dbReference>
<evidence type="ECO:0000313" key="2">
    <source>
        <dbReference type="EMBL" id="RZF32800.1"/>
    </source>
</evidence>
<feature type="compositionally biased region" description="Basic residues" evidence="1">
    <location>
        <begin position="370"/>
        <end position="382"/>
    </location>
</feature>
<dbReference type="InParanoid" id="A0A482WHJ6"/>
<keyword evidence="3" id="KW-1185">Reference proteome</keyword>
<feature type="compositionally biased region" description="Polar residues" evidence="1">
    <location>
        <begin position="474"/>
        <end position="488"/>
    </location>
</feature>
<evidence type="ECO:0000256" key="1">
    <source>
        <dbReference type="SAM" id="MobiDB-lite"/>
    </source>
</evidence>
<dbReference type="SMR" id="A0A482WHJ6"/>
<reference evidence="2 3" key="1">
    <citation type="journal article" date="2017" name="Gigascience">
        <title>Genome sequence of the small brown planthopper, Laodelphax striatellus.</title>
        <authorList>
            <person name="Zhu J."/>
            <person name="Jiang F."/>
            <person name="Wang X."/>
            <person name="Yang P."/>
            <person name="Bao Y."/>
            <person name="Zhao W."/>
            <person name="Wang W."/>
            <person name="Lu H."/>
            <person name="Wang Q."/>
            <person name="Cui N."/>
            <person name="Li J."/>
            <person name="Chen X."/>
            <person name="Luo L."/>
            <person name="Yu J."/>
            <person name="Kang L."/>
            <person name="Cui F."/>
        </authorList>
    </citation>
    <scope>NUCLEOTIDE SEQUENCE [LARGE SCALE GENOMIC DNA]</scope>
    <source>
        <strain evidence="2">Lst14</strain>
    </source>
</reference>
<dbReference type="Gene3D" id="2.30.29.30">
    <property type="entry name" value="Pleckstrin-homology domain (PH domain)/Phosphotyrosine-binding domain (PTB)"/>
    <property type="match status" value="1"/>
</dbReference>
<feature type="region of interest" description="Disordered" evidence="1">
    <location>
        <begin position="207"/>
        <end position="309"/>
    </location>
</feature>
<feature type="region of interest" description="Disordered" evidence="1">
    <location>
        <begin position="342"/>
        <end position="385"/>
    </location>
</feature>
<dbReference type="OrthoDB" id="9994380at2759"/>
<dbReference type="EMBL" id="QKKF02035878">
    <property type="protein sequence ID" value="RZF32800.1"/>
    <property type="molecule type" value="Genomic_DNA"/>
</dbReference>
<feature type="compositionally biased region" description="Basic and acidic residues" evidence="1">
    <location>
        <begin position="518"/>
        <end position="548"/>
    </location>
</feature>
<protein>
    <recommendedName>
        <fullName evidence="4">PID domain-containing protein</fullName>
    </recommendedName>
</protein>
<feature type="compositionally biased region" description="Basic and acidic residues" evidence="1">
    <location>
        <begin position="665"/>
        <end position="687"/>
    </location>
</feature>
<comment type="caution">
    <text evidence="2">The sequence shown here is derived from an EMBL/GenBank/DDBJ whole genome shotgun (WGS) entry which is preliminary data.</text>
</comment>
<feature type="compositionally biased region" description="Low complexity" evidence="1">
    <location>
        <begin position="288"/>
        <end position="300"/>
    </location>
</feature>
<dbReference type="Proteomes" id="UP000291343">
    <property type="component" value="Unassembled WGS sequence"/>
</dbReference>
<proteinExistence type="predicted"/>
<dbReference type="STRING" id="195883.A0A482WHJ6"/>
<name>A0A482WHJ6_LAOST</name>
<feature type="compositionally biased region" description="Basic and acidic residues" evidence="1">
    <location>
        <begin position="496"/>
        <end position="509"/>
    </location>
</feature>
<gene>
    <name evidence="2" type="ORF">LSTR_LSTR011446</name>
</gene>
<dbReference type="InterPro" id="IPR011993">
    <property type="entry name" value="PH-like_dom_sf"/>
</dbReference>
<dbReference type="SUPFAM" id="SSF50729">
    <property type="entry name" value="PH domain-like"/>
    <property type="match status" value="1"/>
</dbReference>
<feature type="compositionally biased region" description="Low complexity" evidence="1">
    <location>
        <begin position="158"/>
        <end position="176"/>
    </location>
</feature>
<dbReference type="PANTHER" id="PTHR41148:SF1">
    <property type="entry name" value="LP09875P"/>
    <property type="match status" value="1"/>
</dbReference>
<dbReference type="AlphaFoldDB" id="A0A482WHJ6"/>
<feature type="region of interest" description="Disordered" evidence="1">
    <location>
        <begin position="405"/>
        <end position="430"/>
    </location>
</feature>
<evidence type="ECO:0008006" key="4">
    <source>
        <dbReference type="Google" id="ProtNLM"/>
    </source>
</evidence>
<feature type="region of interest" description="Disordered" evidence="1">
    <location>
        <begin position="454"/>
        <end position="687"/>
    </location>
</feature>